<accession>E3MYI8</accession>
<feature type="chain" id="PRO_5003177715" evidence="2">
    <location>
        <begin position="19"/>
        <end position="245"/>
    </location>
</feature>
<dbReference type="KEGG" id="crq:GCK72_000947"/>
<keyword evidence="1" id="KW-1133">Transmembrane helix</keyword>
<dbReference type="EMBL" id="DS268496">
    <property type="protein sequence ID" value="EFP12049.1"/>
    <property type="molecule type" value="Genomic_DNA"/>
</dbReference>
<feature type="signal peptide" evidence="2">
    <location>
        <begin position="1"/>
        <end position="18"/>
    </location>
</feature>
<dbReference type="GeneID" id="9816382"/>
<proteinExistence type="predicted"/>
<sequence>MLRCLLLLLNFCLPLSLALSAQLIPPRTAYDDFIDVIRTSDDCMILYQYKLFGLHQTNRTVHAANVQKDLWEKYLEMRHKGFPDDFIESVLSVYCQAKSYVPMALNLWKPSADLTGNFTWDLTTDAPENDFYQHAKEEEEVLLEHFEARKNIRKALDAATAKENKVLNLDSDIRQVCRVAAFILVISLAMSIHNFLRMFYAEEEEDLEDDYLIQRFGIFGEVIQIVVLAACLTSILIYMNNDIPQ</sequence>
<keyword evidence="1" id="KW-0472">Membrane</keyword>
<dbReference type="Proteomes" id="UP000008281">
    <property type="component" value="Unassembled WGS sequence"/>
</dbReference>
<evidence type="ECO:0000313" key="3">
    <source>
        <dbReference type="EMBL" id="EFP12049.1"/>
    </source>
</evidence>
<dbReference type="CTD" id="9816382"/>
<evidence type="ECO:0000256" key="1">
    <source>
        <dbReference type="SAM" id="Phobius"/>
    </source>
</evidence>
<dbReference type="OMA" id="INARNHT"/>
<keyword evidence="1" id="KW-0812">Transmembrane</keyword>
<protein>
    <submittedName>
        <fullName evidence="3">Uncharacterized protein</fullName>
    </submittedName>
</protein>
<dbReference type="FunCoup" id="E3MYI8">
    <property type="interactions" value="314"/>
</dbReference>
<reference evidence="3" key="1">
    <citation type="submission" date="2007-07" db="EMBL/GenBank/DDBJ databases">
        <title>PCAP assembly of the Caenorhabditis remanei genome.</title>
        <authorList>
            <consortium name="The Caenorhabditis remanei Sequencing Consortium"/>
            <person name="Wilson R.K."/>
        </authorList>
    </citation>
    <scope>NUCLEOTIDE SEQUENCE [LARGE SCALE GENOMIC DNA]</scope>
    <source>
        <strain evidence="3">PB4641</strain>
    </source>
</reference>
<dbReference type="InParanoid" id="E3MYI8"/>
<gene>
    <name evidence="3" type="ORF">CRE_30111</name>
</gene>
<evidence type="ECO:0000313" key="4">
    <source>
        <dbReference type="Proteomes" id="UP000008281"/>
    </source>
</evidence>
<organism evidence="4">
    <name type="scientific">Caenorhabditis remanei</name>
    <name type="common">Caenorhabditis vulgaris</name>
    <dbReference type="NCBI Taxonomy" id="31234"/>
    <lineage>
        <taxon>Eukaryota</taxon>
        <taxon>Metazoa</taxon>
        <taxon>Ecdysozoa</taxon>
        <taxon>Nematoda</taxon>
        <taxon>Chromadorea</taxon>
        <taxon>Rhabditida</taxon>
        <taxon>Rhabditina</taxon>
        <taxon>Rhabditomorpha</taxon>
        <taxon>Rhabditoidea</taxon>
        <taxon>Rhabditidae</taxon>
        <taxon>Peloderinae</taxon>
        <taxon>Caenorhabditis</taxon>
    </lineage>
</organism>
<dbReference type="OrthoDB" id="5817840at2759"/>
<feature type="transmembrane region" description="Helical" evidence="1">
    <location>
        <begin position="216"/>
        <end position="239"/>
    </location>
</feature>
<evidence type="ECO:0000256" key="2">
    <source>
        <dbReference type="SAM" id="SignalP"/>
    </source>
</evidence>
<name>E3MYI8_CAERE</name>
<keyword evidence="2" id="KW-0732">Signal</keyword>
<keyword evidence="4" id="KW-1185">Reference proteome</keyword>
<dbReference type="HOGENOM" id="CLU_099183_0_0_1"/>
<dbReference type="RefSeq" id="XP_003098800.2">
    <property type="nucleotide sequence ID" value="XM_003098752.2"/>
</dbReference>
<feature type="transmembrane region" description="Helical" evidence="1">
    <location>
        <begin position="179"/>
        <end position="196"/>
    </location>
</feature>
<dbReference type="eggNOG" id="ENOG502TICQ">
    <property type="taxonomic scope" value="Eukaryota"/>
</dbReference>
<dbReference type="AlphaFoldDB" id="E3MYI8"/>